<dbReference type="PANTHER" id="PTHR30408:SF13">
    <property type="entry name" value="TYPE I RESTRICTION ENZYME HINDI SPECIFICITY SUBUNIT"/>
    <property type="match status" value="1"/>
</dbReference>
<evidence type="ECO:0000313" key="5">
    <source>
        <dbReference type="EMBL" id="EKJ90038.1"/>
    </source>
</evidence>
<evidence type="ECO:0000313" key="6">
    <source>
        <dbReference type="Proteomes" id="UP000007995"/>
    </source>
</evidence>
<feature type="domain" description="Type I restriction modification DNA specificity" evidence="4">
    <location>
        <begin position="9"/>
        <end position="185"/>
    </location>
</feature>
<dbReference type="EMBL" id="AGXW01000012">
    <property type="protein sequence ID" value="EKJ90038.1"/>
    <property type="molecule type" value="Genomic_DNA"/>
</dbReference>
<name>K5DAQ2_9BACE</name>
<dbReference type="InterPro" id="IPR000055">
    <property type="entry name" value="Restrct_endonuc_typeI_TRD"/>
</dbReference>
<comment type="caution">
    <text evidence="5">The sequence shown here is derived from an EMBL/GenBank/DDBJ whole genome shotgun (WGS) entry which is preliminary data.</text>
</comment>
<gene>
    <name evidence="5" type="ORF">HMPREF1057_03579</name>
</gene>
<evidence type="ECO:0000256" key="2">
    <source>
        <dbReference type="ARBA" id="ARBA00022747"/>
    </source>
</evidence>
<keyword evidence="3" id="KW-0238">DNA-binding</keyword>
<dbReference type="InterPro" id="IPR044946">
    <property type="entry name" value="Restrct_endonuc_typeI_TRD_sf"/>
</dbReference>
<dbReference type="Gene3D" id="3.90.220.20">
    <property type="entry name" value="DNA methylase specificity domains"/>
    <property type="match status" value="2"/>
</dbReference>
<reference evidence="5 6" key="1">
    <citation type="submission" date="2012-02" db="EMBL/GenBank/DDBJ databases">
        <title>The Genome Sequence of Bacteroides finegoldii CL09T03C10.</title>
        <authorList>
            <consortium name="The Broad Institute Genome Sequencing Platform"/>
            <person name="Earl A."/>
            <person name="Ward D."/>
            <person name="Feldgarden M."/>
            <person name="Gevers D."/>
            <person name="Zitomersky N.L."/>
            <person name="Coyne M.J."/>
            <person name="Comstock L.E."/>
            <person name="Young S.K."/>
            <person name="Zeng Q."/>
            <person name="Gargeya S."/>
            <person name="Fitzgerald M."/>
            <person name="Haas B."/>
            <person name="Abouelleil A."/>
            <person name="Alvarado L."/>
            <person name="Arachchi H.M."/>
            <person name="Berlin A."/>
            <person name="Chapman S.B."/>
            <person name="Gearin G."/>
            <person name="Goldberg J."/>
            <person name="Griggs A."/>
            <person name="Gujja S."/>
            <person name="Hansen M."/>
            <person name="Heiman D."/>
            <person name="Howarth C."/>
            <person name="Larimer J."/>
            <person name="Lui A."/>
            <person name="MacDonald P.J.P."/>
            <person name="McCowen C."/>
            <person name="Montmayeur A."/>
            <person name="Murphy C."/>
            <person name="Neiman D."/>
            <person name="Pearson M."/>
            <person name="Priest M."/>
            <person name="Roberts A."/>
            <person name="Saif S."/>
            <person name="Shea T."/>
            <person name="Sisk P."/>
            <person name="Stolte C."/>
            <person name="Sykes S."/>
            <person name="Wortman J."/>
            <person name="Nusbaum C."/>
            <person name="Birren B."/>
        </authorList>
    </citation>
    <scope>NUCLEOTIDE SEQUENCE [LARGE SCALE GENOMIC DNA]</scope>
    <source>
        <strain evidence="5 6">CL09T03C10</strain>
    </source>
</reference>
<dbReference type="InterPro" id="IPR052021">
    <property type="entry name" value="Type-I_RS_S_subunit"/>
</dbReference>
<dbReference type="GO" id="GO:0009307">
    <property type="term" value="P:DNA restriction-modification system"/>
    <property type="evidence" value="ECO:0007669"/>
    <property type="project" value="UniProtKB-KW"/>
</dbReference>
<evidence type="ECO:0000259" key="4">
    <source>
        <dbReference type="Pfam" id="PF01420"/>
    </source>
</evidence>
<feature type="domain" description="Type I restriction modification DNA specificity" evidence="4">
    <location>
        <begin position="200"/>
        <end position="351"/>
    </location>
</feature>
<dbReference type="CDD" id="cd17288">
    <property type="entry name" value="RMtype1_S_LlaAI06ORF1089P_TRD1-CR1_like"/>
    <property type="match status" value="1"/>
</dbReference>
<accession>K5DAQ2</accession>
<comment type="similarity">
    <text evidence="1">Belongs to the type-I restriction system S methylase family.</text>
</comment>
<dbReference type="GO" id="GO:0003677">
    <property type="term" value="F:DNA binding"/>
    <property type="evidence" value="ECO:0007669"/>
    <property type="project" value="UniProtKB-KW"/>
</dbReference>
<sequence>MRFPEFKGEWEKSLLGQIADITKGSGISKEQLSNQGTPCILYGELYTKYKSEIINEVYSKTTLNPSSLVKSQANDVIIPCSGETAIDISTARCVPYNNILLGGDLNIIQLKSQDGGFFAYQLNGVRKYDIARIAQGVSVVHLYGENLKRIKVCYPTVEEQRKITSLLSLIDERISTQNKIIEDLKNLKSALLDLLFQNNNKWATYCIGDVLTIGNGKDYKHLKKGNIPVYGTGGYMLSVDNYLHEGESVCIGRKGTIDMPMFLTGKFWTVDTLFYTYNFRNIFPKFCYYLFTMINWQRYSEASGVPSLSKATIEKIKVSVPGLNEQEHICSILDSINNKIDIERTILAKLKVQKSYLLRQMFI</sequence>
<dbReference type="SUPFAM" id="SSF116734">
    <property type="entry name" value="DNA methylase specificity domain"/>
    <property type="match status" value="2"/>
</dbReference>
<dbReference type="AlphaFoldDB" id="K5DAQ2"/>
<evidence type="ECO:0000256" key="1">
    <source>
        <dbReference type="ARBA" id="ARBA00010923"/>
    </source>
</evidence>
<dbReference type="Gene3D" id="1.10.287.1120">
    <property type="entry name" value="Bipartite methylase S protein"/>
    <property type="match status" value="1"/>
</dbReference>
<dbReference type="Pfam" id="PF01420">
    <property type="entry name" value="Methylase_S"/>
    <property type="match status" value="2"/>
</dbReference>
<dbReference type="HOGENOM" id="CLU_021095_0_3_10"/>
<keyword evidence="2" id="KW-0680">Restriction system</keyword>
<dbReference type="PANTHER" id="PTHR30408">
    <property type="entry name" value="TYPE-1 RESTRICTION ENZYME ECOKI SPECIFICITY PROTEIN"/>
    <property type="match status" value="1"/>
</dbReference>
<organism evidence="5 6">
    <name type="scientific">Bacteroides finegoldii CL09T03C10</name>
    <dbReference type="NCBI Taxonomy" id="997888"/>
    <lineage>
        <taxon>Bacteria</taxon>
        <taxon>Pseudomonadati</taxon>
        <taxon>Bacteroidota</taxon>
        <taxon>Bacteroidia</taxon>
        <taxon>Bacteroidales</taxon>
        <taxon>Bacteroidaceae</taxon>
        <taxon>Bacteroides</taxon>
    </lineage>
</organism>
<dbReference type="Proteomes" id="UP000007995">
    <property type="component" value="Unassembled WGS sequence"/>
</dbReference>
<dbReference type="OrthoDB" id="2234796at2"/>
<protein>
    <recommendedName>
        <fullName evidence="4">Type I restriction modification DNA specificity domain-containing protein</fullName>
    </recommendedName>
</protein>
<evidence type="ECO:0000256" key="3">
    <source>
        <dbReference type="ARBA" id="ARBA00023125"/>
    </source>
</evidence>
<dbReference type="RefSeq" id="WP_007766279.1">
    <property type="nucleotide sequence ID" value="NZ_AKBZ01000002.1"/>
</dbReference>
<proteinExistence type="inferred from homology"/>